<proteinExistence type="inferred from homology"/>
<dbReference type="InterPro" id="IPR006204">
    <property type="entry name" value="GHMP_kinase_N_dom"/>
</dbReference>
<accession>A0AA88GZ02</accession>
<dbReference type="PANTHER" id="PTHR10457:SF7">
    <property type="entry name" value="GALACTOKINASE-RELATED"/>
    <property type="match status" value="1"/>
</dbReference>
<dbReference type="InterPro" id="IPR036554">
    <property type="entry name" value="GHMP_kinase_C_sf"/>
</dbReference>
<dbReference type="Gene3D" id="3.30.230.10">
    <property type="match status" value="1"/>
</dbReference>
<dbReference type="Gene3D" id="3.30.70.890">
    <property type="entry name" value="GHMP kinase, C-terminal domain"/>
    <property type="match status" value="1"/>
</dbReference>
<dbReference type="Pfam" id="PF00288">
    <property type="entry name" value="GHMP_kinases_N"/>
    <property type="match status" value="1"/>
</dbReference>
<dbReference type="SUPFAM" id="SSF55060">
    <property type="entry name" value="GHMP Kinase, C-terminal domain"/>
    <property type="match status" value="1"/>
</dbReference>
<keyword evidence="3" id="KW-0067">ATP-binding</keyword>
<organism evidence="5 6">
    <name type="scientific">Naegleria lovaniensis</name>
    <name type="common">Amoeba</name>
    <dbReference type="NCBI Taxonomy" id="51637"/>
    <lineage>
        <taxon>Eukaryota</taxon>
        <taxon>Discoba</taxon>
        <taxon>Heterolobosea</taxon>
        <taxon>Tetramitia</taxon>
        <taxon>Eutetramitia</taxon>
        <taxon>Vahlkampfiidae</taxon>
        <taxon>Naegleria</taxon>
    </lineage>
</organism>
<dbReference type="Proteomes" id="UP000816034">
    <property type="component" value="Unassembled WGS sequence"/>
</dbReference>
<evidence type="ECO:0000256" key="1">
    <source>
        <dbReference type="ARBA" id="ARBA00006566"/>
    </source>
</evidence>
<dbReference type="GO" id="GO:0005524">
    <property type="term" value="F:ATP binding"/>
    <property type="evidence" value="ECO:0007669"/>
    <property type="project" value="UniProtKB-KW"/>
</dbReference>
<protein>
    <recommendedName>
        <fullName evidence="4">GHMP kinase N-terminal domain-containing protein</fullName>
    </recommendedName>
</protein>
<reference evidence="5 6" key="1">
    <citation type="journal article" date="2018" name="BMC Genomics">
        <title>The genome of Naegleria lovaniensis, the basis for a comparative approach to unravel pathogenicity factors of the human pathogenic amoeba N. fowleri.</title>
        <authorList>
            <person name="Liechti N."/>
            <person name="Schurch N."/>
            <person name="Bruggmann R."/>
            <person name="Wittwer M."/>
        </authorList>
    </citation>
    <scope>NUCLEOTIDE SEQUENCE [LARGE SCALE GENOMIC DNA]</scope>
    <source>
        <strain evidence="5 6">ATCC 30569</strain>
    </source>
</reference>
<dbReference type="GeneID" id="68099618"/>
<evidence type="ECO:0000313" key="6">
    <source>
        <dbReference type="Proteomes" id="UP000816034"/>
    </source>
</evidence>
<evidence type="ECO:0000259" key="4">
    <source>
        <dbReference type="Pfam" id="PF00288"/>
    </source>
</evidence>
<dbReference type="SUPFAM" id="SSF54211">
    <property type="entry name" value="Ribosomal protein S5 domain 2-like"/>
    <property type="match status" value="1"/>
</dbReference>
<feature type="domain" description="GHMP kinase N-terminal" evidence="4">
    <location>
        <begin position="200"/>
        <end position="262"/>
    </location>
</feature>
<dbReference type="PANTHER" id="PTHR10457">
    <property type="entry name" value="MEVALONATE KINASE/GALACTOKINASE"/>
    <property type="match status" value="1"/>
</dbReference>
<dbReference type="GO" id="GO:0004335">
    <property type="term" value="F:galactokinase activity"/>
    <property type="evidence" value="ECO:0007669"/>
    <property type="project" value="TreeGrafter"/>
</dbReference>
<keyword evidence="2" id="KW-0547">Nucleotide-binding</keyword>
<comment type="similarity">
    <text evidence="1">Belongs to the GHMP kinase family. GalK subfamily.</text>
</comment>
<comment type="caution">
    <text evidence="5">The sequence shown here is derived from an EMBL/GenBank/DDBJ whole genome shotgun (WGS) entry which is preliminary data.</text>
</comment>
<dbReference type="InterPro" id="IPR014721">
    <property type="entry name" value="Ribsml_uS5_D2-typ_fold_subgr"/>
</dbReference>
<evidence type="ECO:0000313" key="5">
    <source>
        <dbReference type="EMBL" id="KAG2393633.1"/>
    </source>
</evidence>
<name>A0AA88GZ02_NAELO</name>
<dbReference type="GO" id="GO:0005829">
    <property type="term" value="C:cytosol"/>
    <property type="evidence" value="ECO:0007669"/>
    <property type="project" value="TreeGrafter"/>
</dbReference>
<dbReference type="EMBL" id="PYSW02000002">
    <property type="protein sequence ID" value="KAG2393633.1"/>
    <property type="molecule type" value="Genomic_DNA"/>
</dbReference>
<evidence type="ECO:0000256" key="3">
    <source>
        <dbReference type="ARBA" id="ARBA00022840"/>
    </source>
</evidence>
<gene>
    <name evidence="5" type="ORF">C9374_007164</name>
</gene>
<keyword evidence="6" id="KW-1185">Reference proteome</keyword>
<dbReference type="AlphaFoldDB" id="A0AA88GZ02"/>
<dbReference type="GO" id="GO:0006012">
    <property type="term" value="P:galactose metabolic process"/>
    <property type="evidence" value="ECO:0007669"/>
    <property type="project" value="TreeGrafter"/>
</dbReference>
<evidence type="ECO:0000256" key="2">
    <source>
        <dbReference type="ARBA" id="ARBA00022741"/>
    </source>
</evidence>
<sequence>MYFSEISHAVDQDAEFKEFFMPGRICLVGEHSDWAAISEYNKSLQQHQRSLWSQSCCTDKVDTDLSSSCPYYGLALICPTDQGIHIRVREDFITTTREDQLEYETEKSNSIPKLQLLRELNFTFETENTTLVKSNRLVFTLRDLYEMPLSELLKQDNFFSHVSDVKFYSYMIGILKEIFSDSQVVEKIAISKKSLYCHNYKTTLPMGKGVSSSAAICVLIARIFNQCYNLNWSVEKEIEIAFLGERSIGSECGKLDHACAYGDVALCLSIRFNSDSSMCIEKMIPREKNSLHILSENQQQTIYEHVCSSTTTNSLTNTTCSDNLTHNHDETQNDNFSDRKIYMLLIDLNASKDTVKILKDLNKAFSPSDATIIDAQLVNNAREYLLVENVKICQQALDFVEQHNAHELGKLFSTAQNLFDRNLSPLCPSELTAPILHSILHDVTLQELTYGGKGVGSGGDGSCLVCCKGSKERDLLRKYLENTKGMSCLDLTL</sequence>
<dbReference type="InterPro" id="IPR020568">
    <property type="entry name" value="Ribosomal_Su5_D2-typ_SF"/>
</dbReference>
<dbReference type="RefSeq" id="XP_044555527.1">
    <property type="nucleotide sequence ID" value="XM_044697105.1"/>
</dbReference>